<feature type="region of interest" description="Disordered" evidence="1">
    <location>
        <begin position="22"/>
        <end position="43"/>
    </location>
</feature>
<gene>
    <name evidence="2" type="ORF">CSIM01_06907</name>
</gene>
<accession>A0A135SXN2</accession>
<organism evidence="2 3">
    <name type="scientific">Colletotrichum simmondsii</name>
    <dbReference type="NCBI Taxonomy" id="703756"/>
    <lineage>
        <taxon>Eukaryota</taxon>
        <taxon>Fungi</taxon>
        <taxon>Dikarya</taxon>
        <taxon>Ascomycota</taxon>
        <taxon>Pezizomycotina</taxon>
        <taxon>Sordariomycetes</taxon>
        <taxon>Hypocreomycetidae</taxon>
        <taxon>Glomerellales</taxon>
        <taxon>Glomerellaceae</taxon>
        <taxon>Colletotrichum</taxon>
        <taxon>Colletotrichum acutatum species complex</taxon>
    </lineage>
</organism>
<dbReference type="Proteomes" id="UP000070328">
    <property type="component" value="Unassembled WGS sequence"/>
</dbReference>
<feature type="region of interest" description="Disordered" evidence="1">
    <location>
        <begin position="182"/>
        <end position="211"/>
    </location>
</feature>
<name>A0A135SXN2_9PEZI</name>
<reference evidence="2 3" key="1">
    <citation type="submission" date="2014-02" db="EMBL/GenBank/DDBJ databases">
        <title>The genome sequence of Colletotrichum simmondsii CBS122122.</title>
        <authorList>
            <person name="Baroncelli R."/>
            <person name="Thon M.R."/>
        </authorList>
    </citation>
    <scope>NUCLEOTIDE SEQUENCE [LARGE SCALE GENOMIC DNA]</scope>
    <source>
        <strain evidence="2 3">CBS122122</strain>
    </source>
</reference>
<evidence type="ECO:0000313" key="3">
    <source>
        <dbReference type="Proteomes" id="UP000070328"/>
    </source>
</evidence>
<sequence>MCETVPPLPLDILFLLHNTCTQGGPPKSPSKITQTGKARTRPLASWEGREDVFLRSGWLGEFWQSVIGWMNEKRRITTTLPLAPGRLEMLAALRMPRAPPSCVPGVPNEEAPRDSGNNKNTTTTFNPPFTVVRVARSTWSSQFLYMQRTTPLPATAIPTRHRAEVRALSDEKDGMLELQTKNPKTQRCNTASETCSTRNVDPSRVKQTSKEAETKHLNVRAPKLARARLSDLTLPSLHGSRTPLQPPSPEDPYAWYTTALDASQFFGIDAHTHTQTYWAPESYYVHDGTKCRFSGSTNVISPSPDPTKERMYTTYLDSFALFWAVSGFTSQSIYLACRCISRRTRRQTATAVQQHASPTLPANHHLVRLNLVFGAVSPPSAVQAAARVQSSVTGYV</sequence>
<comment type="caution">
    <text evidence="2">The sequence shown here is derived from an EMBL/GenBank/DDBJ whole genome shotgun (WGS) entry which is preliminary data.</text>
</comment>
<dbReference type="AlphaFoldDB" id="A0A135SXN2"/>
<protein>
    <submittedName>
        <fullName evidence="2">Uncharacterized protein</fullName>
    </submittedName>
</protein>
<keyword evidence="3" id="KW-1185">Reference proteome</keyword>
<proteinExistence type="predicted"/>
<dbReference type="EMBL" id="JFBX01000363">
    <property type="protein sequence ID" value="KXH40646.1"/>
    <property type="molecule type" value="Genomic_DNA"/>
</dbReference>
<evidence type="ECO:0000256" key="1">
    <source>
        <dbReference type="SAM" id="MobiDB-lite"/>
    </source>
</evidence>
<feature type="compositionally biased region" description="Polar residues" evidence="1">
    <location>
        <begin position="182"/>
        <end position="200"/>
    </location>
</feature>
<feature type="compositionally biased region" description="Basic and acidic residues" evidence="1">
    <location>
        <begin position="201"/>
        <end position="211"/>
    </location>
</feature>
<evidence type="ECO:0000313" key="2">
    <source>
        <dbReference type="EMBL" id="KXH40646.1"/>
    </source>
</evidence>